<gene>
    <name evidence="2" type="ORF">JKJ07_15845</name>
</gene>
<feature type="transmembrane region" description="Helical" evidence="1">
    <location>
        <begin position="6"/>
        <end position="29"/>
    </location>
</feature>
<organism evidence="2 3">
    <name type="scientific">Paractinoplanes lichenicola</name>
    <dbReference type="NCBI Taxonomy" id="2802976"/>
    <lineage>
        <taxon>Bacteria</taxon>
        <taxon>Bacillati</taxon>
        <taxon>Actinomycetota</taxon>
        <taxon>Actinomycetes</taxon>
        <taxon>Micromonosporales</taxon>
        <taxon>Micromonosporaceae</taxon>
        <taxon>Paractinoplanes</taxon>
    </lineage>
</organism>
<feature type="transmembrane region" description="Helical" evidence="1">
    <location>
        <begin position="184"/>
        <end position="205"/>
    </location>
</feature>
<feature type="transmembrane region" description="Helical" evidence="1">
    <location>
        <begin position="41"/>
        <end position="61"/>
    </location>
</feature>
<dbReference type="RefSeq" id="WP_202992282.1">
    <property type="nucleotide sequence ID" value="NZ_JAENHO010000004.1"/>
</dbReference>
<evidence type="ECO:0000313" key="3">
    <source>
        <dbReference type="Proteomes" id="UP000598996"/>
    </source>
</evidence>
<evidence type="ECO:0000256" key="1">
    <source>
        <dbReference type="SAM" id="Phobius"/>
    </source>
</evidence>
<proteinExistence type="predicted"/>
<evidence type="ECO:0000313" key="2">
    <source>
        <dbReference type="EMBL" id="MBL7255776.1"/>
    </source>
</evidence>
<keyword evidence="3" id="KW-1185">Reference proteome</keyword>
<dbReference type="EMBL" id="JAENHO010000004">
    <property type="protein sequence ID" value="MBL7255776.1"/>
    <property type="molecule type" value="Genomic_DNA"/>
</dbReference>
<protein>
    <recommendedName>
        <fullName evidence="4">DUF3592 domain-containing protein</fullName>
    </recommendedName>
</protein>
<comment type="caution">
    <text evidence="2">The sequence shown here is derived from an EMBL/GenBank/DDBJ whole genome shotgun (WGS) entry which is preliminary data.</text>
</comment>
<dbReference type="Proteomes" id="UP000598996">
    <property type="component" value="Unassembled WGS sequence"/>
</dbReference>
<keyword evidence="1" id="KW-0472">Membrane</keyword>
<keyword evidence="1" id="KW-1133">Transmembrane helix</keyword>
<evidence type="ECO:0008006" key="4">
    <source>
        <dbReference type="Google" id="ProtNLM"/>
    </source>
</evidence>
<keyword evidence="1" id="KW-0812">Transmembrane</keyword>
<reference evidence="2 3" key="1">
    <citation type="submission" date="2021-01" db="EMBL/GenBank/DDBJ databases">
        <title>Actinoplanes sp. nov. LDG1-01 isolated from lichen.</title>
        <authorList>
            <person name="Saeng-In P."/>
            <person name="Phongsopitanun W."/>
            <person name="Kanchanasin P."/>
            <person name="Yuki M."/>
            <person name="Kudo T."/>
            <person name="Ohkuma M."/>
            <person name="Tanasupawat S."/>
        </authorList>
    </citation>
    <scope>NUCLEOTIDE SEQUENCE [LARGE SCALE GENOMIC DNA]</scope>
    <source>
        <strain evidence="2 3">LDG1-01</strain>
    </source>
</reference>
<accession>A0ABS1VM24</accession>
<name>A0ABS1VM24_9ACTN</name>
<sequence length="208" mass="22472">MFPDEWWWGAGNLVVAVGQPLLLAWVLEASMSGATSGFEPHWLVVAGFVAAALLWMGTIVLHAKMGLNFVACILLVFVGGGVLTVGQAGVMAERGVRTACVVTAVDKHTQTHTTYDSPGGGQSTWTETSYVHALRCEDPKVTGITTGTRLAGAGERLDVDYDPEGRVAPLPADVTDSRETTERWVWWVLAAAVLVRVTAVVWEWYDPF</sequence>
<feature type="transmembrane region" description="Helical" evidence="1">
    <location>
        <begin position="67"/>
        <end position="85"/>
    </location>
</feature>